<proteinExistence type="predicted"/>
<accession>A0ABN7W4B1</accession>
<evidence type="ECO:0000313" key="1">
    <source>
        <dbReference type="EMBL" id="CAG8813787.1"/>
    </source>
</evidence>
<gene>
    <name evidence="1" type="ORF">GMARGA_LOCUS25879</name>
</gene>
<comment type="caution">
    <text evidence="1">The sequence shown here is derived from an EMBL/GenBank/DDBJ whole genome shotgun (WGS) entry which is preliminary data.</text>
</comment>
<protein>
    <submittedName>
        <fullName evidence="1">46196_t:CDS:1</fullName>
    </submittedName>
</protein>
<evidence type="ECO:0000313" key="2">
    <source>
        <dbReference type="Proteomes" id="UP000789901"/>
    </source>
</evidence>
<reference evidence="1 2" key="1">
    <citation type="submission" date="2021-06" db="EMBL/GenBank/DDBJ databases">
        <authorList>
            <person name="Kallberg Y."/>
            <person name="Tangrot J."/>
            <person name="Rosling A."/>
        </authorList>
    </citation>
    <scope>NUCLEOTIDE SEQUENCE [LARGE SCALE GENOMIC DNA]</scope>
    <source>
        <strain evidence="1 2">120-4 pot B 10/14</strain>
    </source>
</reference>
<keyword evidence="2" id="KW-1185">Reference proteome</keyword>
<sequence length="53" mass="5668">IEAKHLANSETCPDISNQARKAVIVDVAAGNRVQFTSAANSTKVLYAFSSLFL</sequence>
<dbReference type="EMBL" id="CAJVQB010029253">
    <property type="protein sequence ID" value="CAG8813787.1"/>
    <property type="molecule type" value="Genomic_DNA"/>
</dbReference>
<feature type="non-terminal residue" evidence="1">
    <location>
        <position position="1"/>
    </location>
</feature>
<name>A0ABN7W4B1_GIGMA</name>
<dbReference type="Proteomes" id="UP000789901">
    <property type="component" value="Unassembled WGS sequence"/>
</dbReference>
<organism evidence="1 2">
    <name type="scientific">Gigaspora margarita</name>
    <dbReference type="NCBI Taxonomy" id="4874"/>
    <lineage>
        <taxon>Eukaryota</taxon>
        <taxon>Fungi</taxon>
        <taxon>Fungi incertae sedis</taxon>
        <taxon>Mucoromycota</taxon>
        <taxon>Glomeromycotina</taxon>
        <taxon>Glomeromycetes</taxon>
        <taxon>Diversisporales</taxon>
        <taxon>Gigasporaceae</taxon>
        <taxon>Gigaspora</taxon>
    </lineage>
</organism>